<dbReference type="SUPFAM" id="SSF46785">
    <property type="entry name" value="Winged helix' DNA-binding domain"/>
    <property type="match status" value="1"/>
</dbReference>
<dbReference type="Pfam" id="PF08839">
    <property type="entry name" value="CDT1"/>
    <property type="match status" value="1"/>
</dbReference>
<organism evidence="2 3">
    <name type="scientific">Prunus persica</name>
    <name type="common">Peach</name>
    <name type="synonym">Amygdalus persica</name>
    <dbReference type="NCBI Taxonomy" id="3760"/>
    <lineage>
        <taxon>Eukaryota</taxon>
        <taxon>Viridiplantae</taxon>
        <taxon>Streptophyta</taxon>
        <taxon>Embryophyta</taxon>
        <taxon>Tracheophyta</taxon>
        <taxon>Spermatophyta</taxon>
        <taxon>Magnoliopsida</taxon>
        <taxon>eudicotyledons</taxon>
        <taxon>Gunneridae</taxon>
        <taxon>Pentapetalae</taxon>
        <taxon>rosids</taxon>
        <taxon>fabids</taxon>
        <taxon>Rosales</taxon>
        <taxon>Rosaceae</taxon>
        <taxon>Amygdaloideae</taxon>
        <taxon>Amygdaleae</taxon>
        <taxon>Prunus</taxon>
    </lineage>
</organism>
<dbReference type="GO" id="GO:0000076">
    <property type="term" value="P:DNA replication checkpoint signaling"/>
    <property type="evidence" value="ECO:0000318"/>
    <property type="project" value="GO_Central"/>
</dbReference>
<dbReference type="GO" id="GO:0003677">
    <property type="term" value="F:DNA binding"/>
    <property type="evidence" value="ECO:0000318"/>
    <property type="project" value="GO_Central"/>
</dbReference>
<accession>A0A251N0H3</accession>
<dbReference type="GO" id="GO:0071163">
    <property type="term" value="P:DNA replication preinitiation complex assembly"/>
    <property type="evidence" value="ECO:0000318"/>
    <property type="project" value="GO_Central"/>
</dbReference>
<gene>
    <name evidence="2" type="ORF">PRUPE_8G198500</name>
</gene>
<dbReference type="EMBL" id="CM007658">
    <property type="protein sequence ID" value="ONH92826.1"/>
    <property type="molecule type" value="Genomic_DNA"/>
</dbReference>
<protein>
    <recommendedName>
        <fullName evidence="1">CDT1 Geminin-binding domain-containing protein</fullName>
    </recommendedName>
</protein>
<dbReference type="STRING" id="3760.A0A251N0H3"/>
<sequence>MNSEVLMKMVAPEKYLKMADLFSRMIFYLRLLGLHKKPSTFRSICALVEFMGHKKKFTCRHLAQIKFLLPEAIQIDAVYVQDIKTGRMKPDMNINLLFHDVFVLVQGGGQSEPSDQFEALRQLFVSRLVQFLSENPEACNVPEAVLPQPFGHNGQETHAATAIETEMLAEQVPFHIHQDFLNLKIQDDLQQFH</sequence>
<dbReference type="InterPro" id="IPR036390">
    <property type="entry name" value="WH_DNA-bd_sf"/>
</dbReference>
<feature type="domain" description="CDT1 Geminin-binding" evidence="1">
    <location>
        <begin position="12"/>
        <end position="148"/>
    </location>
</feature>
<evidence type="ECO:0000313" key="2">
    <source>
        <dbReference type="EMBL" id="ONH92826.1"/>
    </source>
</evidence>
<dbReference type="AlphaFoldDB" id="A0A251N0H3"/>
<dbReference type="InterPro" id="IPR045173">
    <property type="entry name" value="Cdt1"/>
</dbReference>
<dbReference type="InterPro" id="IPR014939">
    <property type="entry name" value="CDT1_Gemini-bd-like"/>
</dbReference>
<name>A0A251N0H3_PRUPE</name>
<proteinExistence type="predicted"/>
<dbReference type="eggNOG" id="KOG4762">
    <property type="taxonomic scope" value="Eukaryota"/>
</dbReference>
<evidence type="ECO:0000259" key="1">
    <source>
        <dbReference type="SMART" id="SM01075"/>
    </source>
</evidence>
<evidence type="ECO:0000313" key="3">
    <source>
        <dbReference type="Proteomes" id="UP000006882"/>
    </source>
</evidence>
<dbReference type="GO" id="GO:0030174">
    <property type="term" value="P:regulation of DNA-templated DNA replication initiation"/>
    <property type="evidence" value="ECO:0000318"/>
    <property type="project" value="GO_Central"/>
</dbReference>
<dbReference type="Gramene" id="ONH92826">
    <property type="protein sequence ID" value="ONH92826"/>
    <property type="gene ID" value="PRUPE_8G198500"/>
</dbReference>
<dbReference type="Proteomes" id="UP000006882">
    <property type="component" value="Chromosome G8"/>
</dbReference>
<dbReference type="GO" id="GO:0005634">
    <property type="term" value="C:nucleus"/>
    <property type="evidence" value="ECO:0000318"/>
    <property type="project" value="GO_Central"/>
</dbReference>
<dbReference type="GO" id="GO:0000278">
    <property type="term" value="P:mitotic cell cycle"/>
    <property type="evidence" value="ECO:0000318"/>
    <property type="project" value="GO_Central"/>
</dbReference>
<dbReference type="PANTHER" id="PTHR28637:SF13">
    <property type="entry name" value="EXPRESSED PROTEIN"/>
    <property type="match status" value="1"/>
</dbReference>
<keyword evidence="3" id="KW-1185">Reference proteome</keyword>
<reference evidence="2 3" key="1">
    <citation type="journal article" date="2013" name="Nat. Genet.">
        <title>The high-quality draft genome of peach (Prunus persica) identifies unique patterns of genetic diversity, domestication and genome evolution.</title>
        <authorList>
            <consortium name="International Peach Genome Initiative"/>
            <person name="Verde I."/>
            <person name="Abbott A.G."/>
            <person name="Scalabrin S."/>
            <person name="Jung S."/>
            <person name="Shu S."/>
            <person name="Marroni F."/>
            <person name="Zhebentyayeva T."/>
            <person name="Dettori M.T."/>
            <person name="Grimwood J."/>
            <person name="Cattonaro F."/>
            <person name="Zuccolo A."/>
            <person name="Rossini L."/>
            <person name="Jenkins J."/>
            <person name="Vendramin E."/>
            <person name="Meisel L.A."/>
            <person name="Decroocq V."/>
            <person name="Sosinski B."/>
            <person name="Prochnik S."/>
            <person name="Mitros T."/>
            <person name="Policriti A."/>
            <person name="Cipriani G."/>
            <person name="Dondini L."/>
            <person name="Ficklin S."/>
            <person name="Goodstein D.M."/>
            <person name="Xuan P."/>
            <person name="Del Fabbro C."/>
            <person name="Aramini V."/>
            <person name="Copetti D."/>
            <person name="Gonzalez S."/>
            <person name="Horner D.S."/>
            <person name="Falchi R."/>
            <person name="Lucas S."/>
            <person name="Mica E."/>
            <person name="Maldonado J."/>
            <person name="Lazzari B."/>
            <person name="Bielenberg D."/>
            <person name="Pirona R."/>
            <person name="Miculan M."/>
            <person name="Barakat A."/>
            <person name="Testolin R."/>
            <person name="Stella A."/>
            <person name="Tartarini S."/>
            <person name="Tonutti P."/>
            <person name="Arus P."/>
            <person name="Orellana A."/>
            <person name="Wells C."/>
            <person name="Main D."/>
            <person name="Vizzotto G."/>
            <person name="Silva H."/>
            <person name="Salamini F."/>
            <person name="Schmutz J."/>
            <person name="Morgante M."/>
            <person name="Rokhsar D.S."/>
        </authorList>
    </citation>
    <scope>NUCLEOTIDE SEQUENCE [LARGE SCALE GENOMIC DNA]</scope>
    <source>
        <strain evidence="3">cv. Nemared</strain>
    </source>
</reference>
<dbReference type="SMART" id="SM01075">
    <property type="entry name" value="CDT1"/>
    <property type="match status" value="1"/>
</dbReference>
<dbReference type="GO" id="GO:0070182">
    <property type="term" value="F:DNA polymerase binding"/>
    <property type="evidence" value="ECO:0000318"/>
    <property type="project" value="GO_Central"/>
</dbReference>
<dbReference type="PANTHER" id="PTHR28637">
    <property type="entry name" value="DNA REPLICATION FACTOR CDT1"/>
    <property type="match status" value="1"/>
</dbReference>